<evidence type="ECO:0000313" key="2">
    <source>
        <dbReference type="EMBL" id="KAK7419572.1"/>
    </source>
</evidence>
<name>A0ABR1HF62_9HYPO</name>
<feature type="region of interest" description="Disordered" evidence="1">
    <location>
        <begin position="1"/>
        <end position="47"/>
    </location>
</feature>
<sequence length="142" mass="14676">MATDKSQGSDTPFDFQRIIRQPQSTQSSFSTSTPDELPESPCSTISPSASLDIATSVCIKLLELSQLPVPRRAPGPSDGAEWKGAAAKSTGIGGKMGFIRRCDGGLLGSDSGRGRRGPTRNGGNDAGDIGPRKGGDEGGRRG</sequence>
<feature type="compositionally biased region" description="Polar residues" evidence="1">
    <location>
        <begin position="1"/>
        <end position="10"/>
    </location>
</feature>
<reference evidence="2 3" key="1">
    <citation type="journal article" date="2025" name="Microbiol. Resour. Announc.">
        <title>Draft genome sequences for Neonectria magnoliae and Neonectria punicea, canker pathogens of Liriodendron tulipifera and Acer saccharum in West Virginia.</title>
        <authorList>
            <person name="Petronek H.M."/>
            <person name="Kasson M.T."/>
            <person name="Metheny A.M."/>
            <person name="Stauder C.M."/>
            <person name="Lovett B."/>
            <person name="Lynch S.C."/>
            <person name="Garnas J.R."/>
            <person name="Kasson L.R."/>
            <person name="Stajich J.E."/>
        </authorList>
    </citation>
    <scope>NUCLEOTIDE SEQUENCE [LARGE SCALE GENOMIC DNA]</scope>
    <source>
        <strain evidence="2 3">NRRL 64651</strain>
    </source>
</reference>
<feature type="region of interest" description="Disordered" evidence="1">
    <location>
        <begin position="66"/>
        <end position="142"/>
    </location>
</feature>
<comment type="caution">
    <text evidence="2">The sequence shown here is derived from an EMBL/GenBank/DDBJ whole genome shotgun (WGS) entry which is preliminary data.</text>
</comment>
<proteinExistence type="predicted"/>
<feature type="compositionally biased region" description="Basic and acidic residues" evidence="1">
    <location>
        <begin position="130"/>
        <end position="142"/>
    </location>
</feature>
<dbReference type="Proteomes" id="UP001498421">
    <property type="component" value="Unassembled WGS sequence"/>
</dbReference>
<feature type="compositionally biased region" description="Low complexity" evidence="1">
    <location>
        <begin position="21"/>
        <end position="34"/>
    </location>
</feature>
<evidence type="ECO:0000313" key="3">
    <source>
        <dbReference type="Proteomes" id="UP001498421"/>
    </source>
</evidence>
<accession>A0ABR1HF62</accession>
<gene>
    <name evidence="2" type="ORF">QQZ08_010822</name>
</gene>
<keyword evidence="3" id="KW-1185">Reference proteome</keyword>
<evidence type="ECO:0000256" key="1">
    <source>
        <dbReference type="SAM" id="MobiDB-lite"/>
    </source>
</evidence>
<organism evidence="2 3">
    <name type="scientific">Neonectria magnoliae</name>
    <dbReference type="NCBI Taxonomy" id="2732573"/>
    <lineage>
        <taxon>Eukaryota</taxon>
        <taxon>Fungi</taxon>
        <taxon>Dikarya</taxon>
        <taxon>Ascomycota</taxon>
        <taxon>Pezizomycotina</taxon>
        <taxon>Sordariomycetes</taxon>
        <taxon>Hypocreomycetidae</taxon>
        <taxon>Hypocreales</taxon>
        <taxon>Nectriaceae</taxon>
        <taxon>Neonectria</taxon>
    </lineage>
</organism>
<protein>
    <submittedName>
        <fullName evidence="2">Uncharacterized protein</fullName>
    </submittedName>
</protein>
<dbReference type="EMBL" id="JAZAVK010000148">
    <property type="protein sequence ID" value="KAK7419572.1"/>
    <property type="molecule type" value="Genomic_DNA"/>
</dbReference>